<dbReference type="InterPro" id="IPR006650">
    <property type="entry name" value="A/AMP_deam_AS"/>
</dbReference>
<sequence>MPSLEEYAAKRAALMKTDRGFRIDHAKSASESATEIEADRIIRQIREIEAKSIWSAEHDNIPHPFPGMEFLTGKTPTRHVTVNASTLLKLALQQSAIHIRVPTPVSIGVPLSAIVPDFSVQHHDFHAEFLSLCDVSYVPNAWVSLRKAREMFSPTLGGPDGFEQWIIGALSINATEAYLTHNTNAKIWKKFTDAIALSSVLLKFTLPPMKLVYYAPIWSAYIRQFLVDNIADGVSYIELFIRYMFGADGREDVPHRDWLVAFDQDLHDEGRDDDFFGAKIIYTAIKTVEPAGLDWYLEDCIALKQEFPYLVAGFDLVGDENLLRPLIDYLEPFLRFEERKKELGLDIPFIFHAGETCGDGTVADNNLYDAILLGTKRIGHGFSLVKHPSLLQICREKGILVEVCPISYEILRLTSSMPMHPLPVLVNNGIPVALSSDDPAVFGNMGLTYDFFQVLVASEITGLIMLGHFARDSITYSTLNDTEKSLVMGAWEKRWAKFVKEIVEFSEDLQ</sequence>
<keyword evidence="6" id="KW-0964">Secreted</keyword>
<comment type="cofactor">
    <cofactor evidence="1">
        <name>Zn(2+)</name>
        <dbReference type="ChEBI" id="CHEBI:29105"/>
    </cofactor>
</comment>
<evidence type="ECO:0000256" key="8">
    <source>
        <dbReference type="ARBA" id="ARBA00022729"/>
    </source>
</evidence>
<evidence type="ECO:0000256" key="2">
    <source>
        <dbReference type="ARBA" id="ARBA00004613"/>
    </source>
</evidence>
<dbReference type="GO" id="GO:0006154">
    <property type="term" value="P:adenosine catabolic process"/>
    <property type="evidence" value="ECO:0007669"/>
    <property type="project" value="TreeGrafter"/>
</dbReference>
<dbReference type="InterPro" id="IPR032466">
    <property type="entry name" value="Metal_Hydrolase"/>
</dbReference>
<evidence type="ECO:0000256" key="5">
    <source>
        <dbReference type="ARBA" id="ARBA00018099"/>
    </source>
</evidence>
<dbReference type="PANTHER" id="PTHR11409">
    <property type="entry name" value="ADENOSINE DEAMINASE"/>
    <property type="match status" value="1"/>
</dbReference>
<protein>
    <recommendedName>
        <fullName evidence="5">Adenosine deaminase</fullName>
        <ecNumber evidence="4">3.5.4.4</ecNumber>
    </recommendedName>
</protein>
<dbReference type="InterPro" id="IPR006330">
    <property type="entry name" value="Ado/ade_deaminase"/>
</dbReference>
<dbReference type="GO" id="GO:0046103">
    <property type="term" value="P:inosine biosynthetic process"/>
    <property type="evidence" value="ECO:0007669"/>
    <property type="project" value="TreeGrafter"/>
</dbReference>
<dbReference type="GO" id="GO:0009168">
    <property type="term" value="P:purine ribonucleoside monophosphate biosynthetic process"/>
    <property type="evidence" value="ECO:0007669"/>
    <property type="project" value="InterPro"/>
</dbReference>
<dbReference type="HOGENOM" id="CLU_022829_2_0_1"/>
<dbReference type="GO" id="GO:0005576">
    <property type="term" value="C:extracellular region"/>
    <property type="evidence" value="ECO:0007669"/>
    <property type="project" value="UniProtKB-SubCell"/>
</dbReference>
<dbReference type="EMBL" id="GL945439">
    <property type="protein sequence ID" value="EGO21083.1"/>
    <property type="molecule type" value="Genomic_DNA"/>
</dbReference>
<reference evidence="13" key="1">
    <citation type="submission" date="2011-04" db="EMBL/GenBank/DDBJ databases">
        <title>Evolution of plant cell wall degrading machinery underlies the functional diversity of forest fungi.</title>
        <authorList>
            <consortium name="US DOE Joint Genome Institute (JGI-PGF)"/>
            <person name="Eastwood D.C."/>
            <person name="Floudas D."/>
            <person name="Binder M."/>
            <person name="Majcherczyk A."/>
            <person name="Schneider P."/>
            <person name="Aerts A."/>
            <person name="Asiegbu F.O."/>
            <person name="Baker S.E."/>
            <person name="Barry K."/>
            <person name="Bendiksby M."/>
            <person name="Blumentritt M."/>
            <person name="Coutinho P.M."/>
            <person name="Cullen D."/>
            <person name="Cullen D."/>
            <person name="Gathman A."/>
            <person name="Goodell B."/>
            <person name="Henrissat B."/>
            <person name="Ihrmark K."/>
            <person name="Kauserud H."/>
            <person name="Kohler A."/>
            <person name="LaButti K."/>
            <person name="Lapidus A."/>
            <person name="Lavin J.L."/>
            <person name="Lee Y.-H."/>
            <person name="Lindquist E."/>
            <person name="Lilly W."/>
            <person name="Lucas S."/>
            <person name="Morin E."/>
            <person name="Murat C."/>
            <person name="Oguiza J.A."/>
            <person name="Park J."/>
            <person name="Pisabarro A.G."/>
            <person name="Riley R."/>
            <person name="Rosling A."/>
            <person name="Salamov A."/>
            <person name="Schmidt O."/>
            <person name="Schmutz J."/>
            <person name="Skrede I."/>
            <person name="Stenlid J."/>
            <person name="Wiebenga A."/>
            <person name="Xie X."/>
            <person name="Kues U."/>
            <person name="Hibbett D.S."/>
            <person name="Hoffmeister D."/>
            <person name="Hogberg N."/>
            <person name="Martin F."/>
            <person name="Grigoriev I.V."/>
            <person name="Watkinson S.C."/>
        </authorList>
    </citation>
    <scope>NUCLEOTIDE SEQUENCE</scope>
    <source>
        <strain evidence="13">S7.9</strain>
    </source>
</reference>
<evidence type="ECO:0000256" key="1">
    <source>
        <dbReference type="ARBA" id="ARBA00001947"/>
    </source>
</evidence>
<proteinExistence type="inferred from homology"/>
<dbReference type="EC" id="3.5.4.4" evidence="4"/>
<comment type="similarity">
    <text evidence="3">Belongs to the metallo-dependent hydrolases superfamily. Adenosine and AMP deaminases family. ADGF subfamily.</text>
</comment>
<dbReference type="FunFam" id="3.20.20.140:FF:000017">
    <property type="entry name" value="Adenosine deaminase 2"/>
    <property type="match status" value="1"/>
</dbReference>
<evidence type="ECO:0000256" key="3">
    <source>
        <dbReference type="ARBA" id="ARBA00006083"/>
    </source>
</evidence>
<evidence type="ECO:0000256" key="7">
    <source>
        <dbReference type="ARBA" id="ARBA00022723"/>
    </source>
</evidence>
<dbReference type="AlphaFoldDB" id="F8P6L7"/>
<dbReference type="KEGG" id="sla:SERLADRAFT_417493"/>
<dbReference type="GeneID" id="18813587"/>
<evidence type="ECO:0000259" key="12">
    <source>
        <dbReference type="Pfam" id="PF00962"/>
    </source>
</evidence>
<evidence type="ECO:0000313" key="13">
    <source>
        <dbReference type="EMBL" id="EGO21083.1"/>
    </source>
</evidence>
<comment type="catalytic activity">
    <reaction evidence="11">
        <text>adenosine + H2O + H(+) = inosine + NH4(+)</text>
        <dbReference type="Rhea" id="RHEA:24408"/>
        <dbReference type="ChEBI" id="CHEBI:15377"/>
        <dbReference type="ChEBI" id="CHEBI:15378"/>
        <dbReference type="ChEBI" id="CHEBI:16335"/>
        <dbReference type="ChEBI" id="CHEBI:17596"/>
        <dbReference type="ChEBI" id="CHEBI:28938"/>
        <dbReference type="EC" id="3.5.4.4"/>
    </reaction>
</comment>
<feature type="domain" description="Adenosine deaminase" evidence="12">
    <location>
        <begin position="224"/>
        <end position="485"/>
    </location>
</feature>
<evidence type="ECO:0000256" key="11">
    <source>
        <dbReference type="ARBA" id="ARBA00047764"/>
    </source>
</evidence>
<gene>
    <name evidence="13" type="ORF">SERLADRAFT_417493</name>
</gene>
<dbReference type="Gene3D" id="3.20.20.140">
    <property type="entry name" value="Metal-dependent hydrolases"/>
    <property type="match status" value="1"/>
</dbReference>
<dbReference type="GO" id="GO:0004000">
    <property type="term" value="F:adenosine deaminase activity"/>
    <property type="evidence" value="ECO:0007669"/>
    <property type="project" value="TreeGrafter"/>
</dbReference>
<evidence type="ECO:0000256" key="10">
    <source>
        <dbReference type="ARBA" id="ARBA00022833"/>
    </source>
</evidence>
<dbReference type="OrthoDB" id="7202371at2759"/>
<dbReference type="Pfam" id="PF00962">
    <property type="entry name" value="A_deaminase"/>
    <property type="match status" value="1"/>
</dbReference>
<accession>F8P6L7</accession>
<keyword evidence="8" id="KW-0732">Signal</keyword>
<dbReference type="Proteomes" id="UP000008064">
    <property type="component" value="Unassembled WGS sequence"/>
</dbReference>
<dbReference type="PANTHER" id="PTHR11409:SF39">
    <property type="entry name" value="ADENOSINE DEAMINASE 2"/>
    <property type="match status" value="1"/>
</dbReference>
<keyword evidence="10" id="KW-0862">Zinc</keyword>
<keyword evidence="9" id="KW-0378">Hydrolase</keyword>
<dbReference type="GO" id="GO:0046872">
    <property type="term" value="F:metal ion binding"/>
    <property type="evidence" value="ECO:0007669"/>
    <property type="project" value="UniProtKB-KW"/>
</dbReference>
<keyword evidence="7" id="KW-0479">Metal-binding</keyword>
<dbReference type="RefSeq" id="XP_007322040.1">
    <property type="nucleotide sequence ID" value="XM_007321978.1"/>
</dbReference>
<dbReference type="SUPFAM" id="SSF51556">
    <property type="entry name" value="Metallo-dependent hydrolases"/>
    <property type="match status" value="1"/>
</dbReference>
<dbReference type="InterPro" id="IPR001365">
    <property type="entry name" value="A_deaminase_dom"/>
</dbReference>
<evidence type="ECO:0000256" key="9">
    <source>
        <dbReference type="ARBA" id="ARBA00022801"/>
    </source>
</evidence>
<comment type="subcellular location">
    <subcellularLocation>
        <location evidence="2">Secreted</location>
    </subcellularLocation>
</comment>
<dbReference type="PROSITE" id="PS00485">
    <property type="entry name" value="A_DEAMINASE"/>
    <property type="match status" value="1"/>
</dbReference>
<evidence type="ECO:0000256" key="6">
    <source>
        <dbReference type="ARBA" id="ARBA00022525"/>
    </source>
</evidence>
<name>F8P6L7_SERL9</name>
<organism>
    <name type="scientific">Serpula lacrymans var. lacrymans (strain S7.9)</name>
    <name type="common">Dry rot fungus</name>
    <dbReference type="NCBI Taxonomy" id="578457"/>
    <lineage>
        <taxon>Eukaryota</taxon>
        <taxon>Fungi</taxon>
        <taxon>Dikarya</taxon>
        <taxon>Basidiomycota</taxon>
        <taxon>Agaricomycotina</taxon>
        <taxon>Agaricomycetes</taxon>
        <taxon>Agaricomycetidae</taxon>
        <taxon>Boletales</taxon>
        <taxon>Coniophorineae</taxon>
        <taxon>Serpulaceae</taxon>
        <taxon>Serpula</taxon>
    </lineage>
</organism>
<evidence type="ECO:0000256" key="4">
    <source>
        <dbReference type="ARBA" id="ARBA00012784"/>
    </source>
</evidence>